<dbReference type="GO" id="GO:0000149">
    <property type="term" value="F:SNARE binding"/>
    <property type="evidence" value="ECO:0007669"/>
    <property type="project" value="TreeGrafter"/>
</dbReference>
<keyword evidence="2" id="KW-0813">Transport</keyword>
<dbReference type="InterPro" id="IPR045242">
    <property type="entry name" value="Syntaxin"/>
</dbReference>
<evidence type="ECO:0000256" key="6">
    <source>
        <dbReference type="ARBA" id="ARBA00023034"/>
    </source>
</evidence>
<name>A0A9E7I1C2_9LILI</name>
<evidence type="ECO:0000256" key="10">
    <source>
        <dbReference type="ARBA" id="ARBA00054128"/>
    </source>
</evidence>
<dbReference type="AlphaFoldDB" id="A0A9E7I1C2"/>
<evidence type="ECO:0000256" key="11">
    <source>
        <dbReference type="ARBA" id="ARBA00060376"/>
    </source>
</evidence>
<keyword evidence="4" id="KW-0653">Protein transport</keyword>
<evidence type="ECO:0000256" key="7">
    <source>
        <dbReference type="ARBA" id="ARBA00023054"/>
    </source>
</evidence>
<evidence type="ECO:0000256" key="4">
    <source>
        <dbReference type="ARBA" id="ARBA00022927"/>
    </source>
</evidence>
<dbReference type="GO" id="GO:0006886">
    <property type="term" value="P:intracellular protein transport"/>
    <property type="evidence" value="ECO:0007669"/>
    <property type="project" value="TreeGrafter"/>
</dbReference>
<keyword evidence="6" id="KW-0333">Golgi apparatus</keyword>
<dbReference type="GO" id="GO:0031201">
    <property type="term" value="C:SNARE complex"/>
    <property type="evidence" value="ECO:0007669"/>
    <property type="project" value="TreeGrafter"/>
</dbReference>
<comment type="subcellular location">
    <subcellularLocation>
        <location evidence="9">Golgi apparatus</location>
        <location evidence="9">trans-Golgi network membrane</location>
        <topology evidence="9">Single-pass type IV membrane protein</topology>
    </subcellularLocation>
    <subcellularLocation>
        <location evidence="11">Prevacuolar compartment membrane</location>
        <topology evidence="11">Single-pass type IV membrane protein</topology>
    </subcellularLocation>
</comment>
<dbReference type="Gene3D" id="1.20.5.110">
    <property type="match status" value="1"/>
</dbReference>
<keyword evidence="3" id="KW-0812">Transmembrane</keyword>
<dbReference type="FunFam" id="1.20.5.110:FF:000030">
    <property type="entry name" value="syntaxin-51 isoform X2"/>
    <property type="match status" value="1"/>
</dbReference>
<evidence type="ECO:0000256" key="5">
    <source>
        <dbReference type="ARBA" id="ARBA00022989"/>
    </source>
</evidence>
<evidence type="ECO:0000256" key="2">
    <source>
        <dbReference type="ARBA" id="ARBA00022448"/>
    </source>
</evidence>
<gene>
    <name evidence="13" type="ORF">MUK42_05845</name>
</gene>
<dbReference type="EMBL" id="CP097510">
    <property type="protein sequence ID" value="URE39303.1"/>
    <property type="molecule type" value="Genomic_DNA"/>
</dbReference>
<sequence>MASSLDQWMREFNEASKLSEDISAMMSERGSLPPSGPDTQRHLTAMRRKITILRTRLDSLESLLSKLPSMQPIKDKDLHKRHEMLANMKSKANQMASTLNMSNLGNREDLFGDGKKSADVMSRTSGLDNQGIVALQRQVMREQDEGLEKLEETVLSTKHIALAVNEELDLHTRLIDDLDQHVDVTDSRLQVKCYSFTSLACINPIVSTLRLPLTHPKTEPVRSFNYFLFFCICFSRSNEISHHRCTKLW</sequence>
<dbReference type="CDD" id="cd15841">
    <property type="entry name" value="SNARE_Qc"/>
    <property type="match status" value="1"/>
</dbReference>
<dbReference type="GO" id="GO:0048278">
    <property type="term" value="P:vesicle docking"/>
    <property type="evidence" value="ECO:0007669"/>
    <property type="project" value="TreeGrafter"/>
</dbReference>
<dbReference type="OrthoDB" id="428895at2759"/>
<reference evidence="13" key="1">
    <citation type="submission" date="2022-05" db="EMBL/GenBank/DDBJ databases">
        <title>The Musa troglodytarum L. genome provides insights into the mechanism of non-climacteric behaviour and enrichment of carotenoids.</title>
        <authorList>
            <person name="Wang J."/>
        </authorList>
    </citation>
    <scope>NUCLEOTIDE SEQUENCE</scope>
    <source>
        <tissue evidence="13">Leaf</tissue>
    </source>
</reference>
<protein>
    <submittedName>
        <fullName evidence="13">SNARE domain</fullName>
    </submittedName>
</protein>
<dbReference type="PANTHER" id="PTHR19957:SF285">
    <property type="entry name" value="SYNTAXIN-51-RELATED"/>
    <property type="match status" value="1"/>
</dbReference>
<evidence type="ECO:0000313" key="13">
    <source>
        <dbReference type="EMBL" id="URE39303.1"/>
    </source>
</evidence>
<evidence type="ECO:0000259" key="12">
    <source>
        <dbReference type="PROSITE" id="PS50192"/>
    </source>
</evidence>
<dbReference type="GO" id="GO:0005484">
    <property type="term" value="F:SNAP receptor activity"/>
    <property type="evidence" value="ECO:0007669"/>
    <property type="project" value="TreeGrafter"/>
</dbReference>
<evidence type="ECO:0000256" key="8">
    <source>
        <dbReference type="ARBA" id="ARBA00023136"/>
    </source>
</evidence>
<dbReference type="SUPFAM" id="SSF58038">
    <property type="entry name" value="SNARE fusion complex"/>
    <property type="match status" value="1"/>
</dbReference>
<feature type="domain" description="T-SNARE coiled-coil homology" evidence="12">
    <location>
        <begin position="137"/>
        <end position="199"/>
    </location>
</feature>
<accession>A0A9E7I1C2</accession>
<evidence type="ECO:0000256" key="9">
    <source>
        <dbReference type="ARBA" id="ARBA00037801"/>
    </source>
</evidence>
<keyword evidence="14" id="KW-1185">Reference proteome</keyword>
<evidence type="ECO:0000256" key="1">
    <source>
        <dbReference type="ARBA" id="ARBA00009063"/>
    </source>
</evidence>
<dbReference type="GO" id="GO:0006906">
    <property type="term" value="P:vesicle fusion"/>
    <property type="evidence" value="ECO:0007669"/>
    <property type="project" value="TreeGrafter"/>
</dbReference>
<comment type="function">
    <text evidence="10">Vesicle trafficking protein that functions in the secretory pathway.</text>
</comment>
<keyword evidence="7" id="KW-0175">Coiled coil</keyword>
<organism evidence="13 14">
    <name type="scientific">Musa troglodytarum</name>
    <name type="common">fe'i banana</name>
    <dbReference type="NCBI Taxonomy" id="320322"/>
    <lineage>
        <taxon>Eukaryota</taxon>
        <taxon>Viridiplantae</taxon>
        <taxon>Streptophyta</taxon>
        <taxon>Embryophyta</taxon>
        <taxon>Tracheophyta</taxon>
        <taxon>Spermatophyta</taxon>
        <taxon>Magnoliopsida</taxon>
        <taxon>Liliopsida</taxon>
        <taxon>Zingiberales</taxon>
        <taxon>Musaceae</taxon>
        <taxon>Musa</taxon>
    </lineage>
</organism>
<evidence type="ECO:0000313" key="14">
    <source>
        <dbReference type="Proteomes" id="UP001055439"/>
    </source>
</evidence>
<dbReference type="GO" id="GO:0005794">
    <property type="term" value="C:Golgi apparatus"/>
    <property type="evidence" value="ECO:0007669"/>
    <property type="project" value="UniProtKB-SubCell"/>
</dbReference>
<evidence type="ECO:0000256" key="3">
    <source>
        <dbReference type="ARBA" id="ARBA00022692"/>
    </source>
</evidence>
<dbReference type="PANTHER" id="PTHR19957">
    <property type="entry name" value="SYNTAXIN"/>
    <property type="match status" value="1"/>
</dbReference>
<comment type="similarity">
    <text evidence="1">Belongs to the syntaxin family.</text>
</comment>
<proteinExistence type="inferred from homology"/>
<keyword evidence="8" id="KW-0472">Membrane</keyword>
<dbReference type="PROSITE" id="PS50192">
    <property type="entry name" value="T_SNARE"/>
    <property type="match status" value="1"/>
</dbReference>
<keyword evidence="5" id="KW-1133">Transmembrane helix</keyword>
<dbReference type="InterPro" id="IPR000727">
    <property type="entry name" value="T_SNARE_dom"/>
</dbReference>
<dbReference type="Proteomes" id="UP001055439">
    <property type="component" value="Chromosome 8"/>
</dbReference>
<dbReference type="GO" id="GO:0010008">
    <property type="term" value="C:endosome membrane"/>
    <property type="evidence" value="ECO:0007669"/>
    <property type="project" value="UniProtKB-ARBA"/>
</dbReference>